<proteinExistence type="predicted"/>
<evidence type="ECO:0000256" key="1">
    <source>
        <dbReference type="SAM" id="MobiDB-lite"/>
    </source>
</evidence>
<name>A0A8H5FDF3_9AGAR</name>
<dbReference type="PANTHER" id="PTHR39475">
    <property type="entry name" value="CONIDIATION-SPECIFIC PROTEIN 6"/>
    <property type="match status" value="1"/>
</dbReference>
<dbReference type="Proteomes" id="UP000541558">
    <property type="component" value="Unassembled WGS sequence"/>
</dbReference>
<feature type="region of interest" description="Disordered" evidence="1">
    <location>
        <begin position="35"/>
        <end position="54"/>
    </location>
</feature>
<dbReference type="AlphaFoldDB" id="A0A8H5FDF3"/>
<accession>A0A8H5FDF3</accession>
<protein>
    <submittedName>
        <fullName evidence="2">Uncharacterized protein</fullName>
    </submittedName>
</protein>
<gene>
    <name evidence="2" type="ORF">D9611_005236</name>
</gene>
<dbReference type="PANTHER" id="PTHR39475:SF1">
    <property type="entry name" value="CONIDIATION-SPECIFIC PROTEIN 6"/>
    <property type="match status" value="1"/>
</dbReference>
<evidence type="ECO:0000313" key="2">
    <source>
        <dbReference type="EMBL" id="KAF5332729.1"/>
    </source>
</evidence>
<feature type="region of interest" description="Disordered" evidence="1">
    <location>
        <begin position="1"/>
        <end position="25"/>
    </location>
</feature>
<dbReference type="EMBL" id="JAACJK010000110">
    <property type="protein sequence ID" value="KAF5332729.1"/>
    <property type="molecule type" value="Genomic_DNA"/>
</dbReference>
<keyword evidence="3" id="KW-1185">Reference proteome</keyword>
<organism evidence="2 3">
    <name type="scientific">Ephemerocybe angulata</name>
    <dbReference type="NCBI Taxonomy" id="980116"/>
    <lineage>
        <taxon>Eukaryota</taxon>
        <taxon>Fungi</taxon>
        <taxon>Dikarya</taxon>
        <taxon>Basidiomycota</taxon>
        <taxon>Agaricomycotina</taxon>
        <taxon>Agaricomycetes</taxon>
        <taxon>Agaricomycetidae</taxon>
        <taxon>Agaricales</taxon>
        <taxon>Agaricineae</taxon>
        <taxon>Psathyrellaceae</taxon>
        <taxon>Ephemerocybe</taxon>
    </lineage>
</organism>
<reference evidence="2 3" key="1">
    <citation type="journal article" date="2020" name="ISME J.">
        <title>Uncovering the hidden diversity of litter-decomposition mechanisms in mushroom-forming fungi.</title>
        <authorList>
            <person name="Floudas D."/>
            <person name="Bentzer J."/>
            <person name="Ahren D."/>
            <person name="Johansson T."/>
            <person name="Persson P."/>
            <person name="Tunlid A."/>
        </authorList>
    </citation>
    <scope>NUCLEOTIDE SEQUENCE [LARGE SCALE GENOMIC DNA]</scope>
    <source>
        <strain evidence="2 3">CBS 175.51</strain>
    </source>
</reference>
<sequence length="130" mass="15243">MPEFTVARSEIGLHLPHRTPSPRTQAAIEKKLEEMEKAEAERHAHGHMRENQETVKDPLARAQNHMHEPSRGAKVDAELMQEELEELKRKGKLNVYEIQQNFRDPLFRVRNPDIMREEMEEELKAKGKLD</sequence>
<comment type="caution">
    <text evidence="2">The sequence shown here is derived from an EMBL/GenBank/DDBJ whole genome shotgun (WGS) entry which is preliminary data.</text>
</comment>
<dbReference type="OrthoDB" id="3358750at2759"/>
<evidence type="ECO:0000313" key="3">
    <source>
        <dbReference type="Proteomes" id="UP000541558"/>
    </source>
</evidence>